<evidence type="ECO:0000259" key="2">
    <source>
        <dbReference type="Pfam" id="PF04083"/>
    </source>
</evidence>
<feature type="non-terminal residue" evidence="3">
    <location>
        <position position="1"/>
    </location>
</feature>
<accession>A0AA38L184</accession>
<reference evidence="3 4" key="1">
    <citation type="journal article" date="2021" name="Nat. Plants">
        <title>The Taxus genome provides insights into paclitaxel biosynthesis.</title>
        <authorList>
            <person name="Xiong X."/>
            <person name="Gou J."/>
            <person name="Liao Q."/>
            <person name="Li Y."/>
            <person name="Zhou Q."/>
            <person name="Bi G."/>
            <person name="Li C."/>
            <person name="Du R."/>
            <person name="Wang X."/>
            <person name="Sun T."/>
            <person name="Guo L."/>
            <person name="Liang H."/>
            <person name="Lu P."/>
            <person name="Wu Y."/>
            <person name="Zhang Z."/>
            <person name="Ro D.K."/>
            <person name="Shang Y."/>
            <person name="Huang S."/>
            <person name="Yan J."/>
        </authorList>
    </citation>
    <scope>NUCLEOTIDE SEQUENCE [LARGE SCALE GENOMIC DNA]</scope>
    <source>
        <strain evidence="3">Ta-2019</strain>
    </source>
</reference>
<evidence type="ECO:0000313" key="4">
    <source>
        <dbReference type="Proteomes" id="UP000824469"/>
    </source>
</evidence>
<dbReference type="Pfam" id="PF04083">
    <property type="entry name" value="Abhydro_lipase"/>
    <property type="match status" value="1"/>
</dbReference>
<dbReference type="OMA" id="KDHIVHR"/>
<sequence length="733" mass="82215">MQRLLDSALGVAKESVKAFTQETFNNTVRWINGISALLLAILPGKAGILEGLHGWELRPSFQGPRLPRWMEDGVSSFNQIIHEYSLGSDSCTESEYESGKEDNDENSIPSSLSTQGSCLLRANSFSRHEKHPKSLLKRFFGLILWPLNCFFGASQSSYNSSRNSSRWSGSLLASPSGRESFRHVYGLASKQMNMIKDHVVQRTTDQRRGLIEDLQLLMQIIIDLAFDVVTRVLHFLLSPLQTCRLVIQRLIVSQHASKSDVVVSENAVPVQTSTLGDCDPSLNVRQTKFQQSLNTDARTCEDVITELGYPYEAIRVTTADGYVLLLERIPRNDSRKVLYLQHGLLDSSLGWVSNGVVGSQAFAAYDQGYDVFLGNFRGLVSREHIDKHISSRRYWNYSINEHGTQDIPAMIEKIHEIKMSELNDLQIDMGHSSKRESLPYTVCAVSHSLGGAALSMYVVTRRLKGLPHRLSRLILLSPAGFHEDAPLIFNFFEYFFPFFAPVLAPLIPGIYIPTKFFRMIFNKLARDFQNYPALGGLVQTLFSYVVGGDSSNWVGVIGTPHYNMNDMPGVSCHVAVHLAQMKHAKKFQMYDFGSSSTNMEAYGIPHPLDIAGNYGAIDIPVDVVAGLKDKLIPRSMVTKHYKVMKDAGVKVSYEEFDFAHLDFIFSHKEELLTYIMSRLLLVSSPTKKGFNCKSIKFRKSGSSQNYQGSRDEKKSIKCVSRKSLGKQETIPNG</sequence>
<dbReference type="FunFam" id="3.40.50.1820:FF:000091">
    <property type="entry name" value="Gastric triacylglycerol lipase"/>
    <property type="match status" value="1"/>
</dbReference>
<feature type="domain" description="Partial AB-hydrolase lipase" evidence="2">
    <location>
        <begin position="301"/>
        <end position="355"/>
    </location>
</feature>
<dbReference type="AlphaFoldDB" id="A0AA38L184"/>
<comment type="caution">
    <text evidence="3">The sequence shown here is derived from an EMBL/GenBank/DDBJ whole genome shotgun (WGS) entry which is preliminary data.</text>
</comment>
<dbReference type="Proteomes" id="UP000824469">
    <property type="component" value="Unassembled WGS sequence"/>
</dbReference>
<evidence type="ECO:0000313" key="3">
    <source>
        <dbReference type="EMBL" id="KAH9311929.1"/>
    </source>
</evidence>
<dbReference type="PANTHER" id="PTHR11005">
    <property type="entry name" value="LYSOSOMAL ACID LIPASE-RELATED"/>
    <property type="match status" value="1"/>
</dbReference>
<evidence type="ECO:0000256" key="1">
    <source>
        <dbReference type="SAM" id="MobiDB-lite"/>
    </source>
</evidence>
<dbReference type="Gene3D" id="3.40.50.1820">
    <property type="entry name" value="alpha/beta hydrolase"/>
    <property type="match status" value="1"/>
</dbReference>
<dbReference type="InterPro" id="IPR006693">
    <property type="entry name" value="AB_hydrolase_lipase"/>
</dbReference>
<dbReference type="EMBL" id="JAHRHJ020000006">
    <property type="protein sequence ID" value="KAH9311929.1"/>
    <property type="molecule type" value="Genomic_DNA"/>
</dbReference>
<gene>
    <name evidence="3" type="ORF">KI387_026964</name>
</gene>
<keyword evidence="4" id="KW-1185">Reference proteome</keyword>
<organism evidence="3 4">
    <name type="scientific">Taxus chinensis</name>
    <name type="common">Chinese yew</name>
    <name type="synonym">Taxus wallichiana var. chinensis</name>
    <dbReference type="NCBI Taxonomy" id="29808"/>
    <lineage>
        <taxon>Eukaryota</taxon>
        <taxon>Viridiplantae</taxon>
        <taxon>Streptophyta</taxon>
        <taxon>Embryophyta</taxon>
        <taxon>Tracheophyta</taxon>
        <taxon>Spermatophyta</taxon>
        <taxon>Pinopsida</taxon>
        <taxon>Pinidae</taxon>
        <taxon>Conifers II</taxon>
        <taxon>Cupressales</taxon>
        <taxon>Taxaceae</taxon>
        <taxon>Taxus</taxon>
    </lineage>
</organism>
<dbReference type="SUPFAM" id="SSF53474">
    <property type="entry name" value="alpha/beta-Hydrolases"/>
    <property type="match status" value="1"/>
</dbReference>
<dbReference type="GO" id="GO:0006629">
    <property type="term" value="P:lipid metabolic process"/>
    <property type="evidence" value="ECO:0007669"/>
    <property type="project" value="InterPro"/>
</dbReference>
<name>A0AA38L184_TAXCH</name>
<dbReference type="InterPro" id="IPR029058">
    <property type="entry name" value="AB_hydrolase_fold"/>
</dbReference>
<proteinExistence type="predicted"/>
<protein>
    <recommendedName>
        <fullName evidence="2">Partial AB-hydrolase lipase domain-containing protein</fullName>
    </recommendedName>
</protein>
<feature type="region of interest" description="Disordered" evidence="1">
    <location>
        <begin position="91"/>
        <end position="112"/>
    </location>
</feature>